<evidence type="ECO:0000256" key="2">
    <source>
        <dbReference type="ARBA" id="ARBA00006670"/>
    </source>
</evidence>
<dbReference type="WBParaSite" id="SMUV_0000220701-mRNA-1">
    <property type="protein sequence ID" value="SMUV_0000220701-mRNA-1"/>
    <property type="gene ID" value="SMUV_0000220701"/>
</dbReference>
<evidence type="ECO:0000256" key="5">
    <source>
        <dbReference type="ARBA" id="ARBA00023136"/>
    </source>
</evidence>
<evidence type="ECO:0000256" key="6">
    <source>
        <dbReference type="SAM" id="Phobius"/>
    </source>
</evidence>
<dbReference type="GO" id="GO:0015086">
    <property type="term" value="F:cadmium ion transmembrane transporter activity"/>
    <property type="evidence" value="ECO:0007669"/>
    <property type="project" value="TreeGrafter"/>
</dbReference>
<protein>
    <submittedName>
        <fullName evidence="8">Nramp-domain-containing protein</fullName>
    </submittedName>
</protein>
<comment type="subcellular location">
    <subcellularLocation>
        <location evidence="1">Membrane</location>
        <topology evidence="1">Multi-pass membrane protein</topology>
    </subcellularLocation>
</comment>
<proteinExistence type="inferred from homology"/>
<evidence type="ECO:0000313" key="8">
    <source>
        <dbReference type="WBParaSite" id="SMUV_0000220701-mRNA-1"/>
    </source>
</evidence>
<feature type="transmembrane region" description="Helical" evidence="6">
    <location>
        <begin position="224"/>
        <end position="246"/>
    </location>
</feature>
<dbReference type="Proteomes" id="UP000046393">
    <property type="component" value="Unplaced"/>
</dbReference>
<evidence type="ECO:0000313" key="7">
    <source>
        <dbReference type="Proteomes" id="UP000046393"/>
    </source>
</evidence>
<feature type="transmembrane region" description="Helical" evidence="6">
    <location>
        <begin position="267"/>
        <end position="289"/>
    </location>
</feature>
<dbReference type="NCBIfam" id="NF037982">
    <property type="entry name" value="Nramp_1"/>
    <property type="match status" value="1"/>
</dbReference>
<keyword evidence="5 6" id="KW-0472">Membrane</keyword>
<feature type="transmembrane region" description="Helical" evidence="6">
    <location>
        <begin position="465"/>
        <end position="490"/>
    </location>
</feature>
<evidence type="ECO:0000256" key="1">
    <source>
        <dbReference type="ARBA" id="ARBA00004141"/>
    </source>
</evidence>
<dbReference type="AlphaFoldDB" id="A0A0N5ADF7"/>
<dbReference type="PANTHER" id="PTHR11706:SF32">
    <property type="entry name" value="NRAMP-LIKE TRANSPORTER SMF-3"/>
    <property type="match status" value="1"/>
</dbReference>
<keyword evidence="3 6" id="KW-0812">Transmembrane</keyword>
<accession>A0A0N5ADF7</accession>
<feature type="transmembrane region" description="Helical" evidence="6">
    <location>
        <begin position="76"/>
        <end position="98"/>
    </location>
</feature>
<keyword evidence="7" id="KW-1185">Reference proteome</keyword>
<feature type="transmembrane region" description="Helical" evidence="6">
    <location>
        <begin position="403"/>
        <end position="423"/>
    </location>
</feature>
<name>A0A0N5ADF7_9BILA</name>
<reference evidence="8" key="1">
    <citation type="submission" date="2017-02" db="UniProtKB">
        <authorList>
            <consortium name="WormBaseParasite"/>
        </authorList>
    </citation>
    <scope>IDENTIFICATION</scope>
</reference>
<dbReference type="GO" id="GO:0005384">
    <property type="term" value="F:manganese ion transmembrane transporter activity"/>
    <property type="evidence" value="ECO:0007669"/>
    <property type="project" value="TreeGrafter"/>
</dbReference>
<dbReference type="NCBIfam" id="TIGR01197">
    <property type="entry name" value="nramp"/>
    <property type="match status" value="1"/>
</dbReference>
<evidence type="ECO:0000256" key="4">
    <source>
        <dbReference type="ARBA" id="ARBA00022989"/>
    </source>
</evidence>
<dbReference type="GO" id="GO:0005886">
    <property type="term" value="C:plasma membrane"/>
    <property type="evidence" value="ECO:0007669"/>
    <property type="project" value="TreeGrafter"/>
</dbReference>
<sequence length="509" mass="57309">MSAVITPQRKIKVPKYPEEKAKSEKAEEPENNINWFSFRKLWAFTGPGFLMSIAYLDPGNIESDLQSGSNAQYDLLWVLLIAHIFGLLLQRLCARVSVVTGYDIAQTAQRYYHSLPKYFLWIMAEVAIIGSDMQEVIGTATAIYLLSNGWVPLWAGVLITICDTFTFMFLDRFGVRKFEFIFCFLISVMAATFGFEFYESAPKAADIFRGATLPWTMKGGTKEFLTAVSIIGAVIMPHNLYLHSSLVKSRNIDRTQKREISDANKYYFIESSITLFVSFIINLLVVVVFGKGFYSKTNADIVKIYYDTLLSSITLQHDSCMNDGNRMPLFYRDIFENNTDDVDINIYTGGVMLGCTYGVVALYIWAIGILAAGQSSTMTGTFAGQFVMEGFLNLKMAKWKRILISRTIAIFPTLLVAIFSHGIRSTSALSDFLNCLQIIQLPFALLPTLTFACDRRIMRDFACTLLNKIFCVILSVIVISVNLMFLISYISNIQKLLLSGVVECPEAFK</sequence>
<dbReference type="Pfam" id="PF01566">
    <property type="entry name" value="Nramp"/>
    <property type="match status" value="1"/>
</dbReference>
<dbReference type="HAMAP" id="MF_00221">
    <property type="entry name" value="NRAMP"/>
    <property type="match status" value="1"/>
</dbReference>
<dbReference type="InterPro" id="IPR001046">
    <property type="entry name" value="NRAMP_fam"/>
</dbReference>
<keyword evidence="4 6" id="KW-1133">Transmembrane helix</keyword>
<feature type="transmembrane region" description="Helical" evidence="6">
    <location>
        <begin position="178"/>
        <end position="198"/>
    </location>
</feature>
<comment type="similarity">
    <text evidence="2">Belongs to the NRAMP family.</text>
</comment>
<dbReference type="GO" id="GO:0010008">
    <property type="term" value="C:endosome membrane"/>
    <property type="evidence" value="ECO:0007669"/>
    <property type="project" value="TreeGrafter"/>
</dbReference>
<dbReference type="STRING" id="451379.A0A0N5ADF7"/>
<feature type="transmembrane region" description="Helical" evidence="6">
    <location>
        <begin position="435"/>
        <end position="453"/>
    </location>
</feature>
<evidence type="ECO:0000256" key="3">
    <source>
        <dbReference type="ARBA" id="ARBA00022692"/>
    </source>
</evidence>
<feature type="transmembrane region" description="Helical" evidence="6">
    <location>
        <begin position="346"/>
        <end position="372"/>
    </location>
</feature>
<dbReference type="PANTHER" id="PTHR11706">
    <property type="entry name" value="SOLUTE CARRIER PROTEIN FAMILY 11 MEMBER"/>
    <property type="match status" value="1"/>
</dbReference>
<dbReference type="GO" id="GO:0005381">
    <property type="term" value="F:iron ion transmembrane transporter activity"/>
    <property type="evidence" value="ECO:0007669"/>
    <property type="project" value="TreeGrafter"/>
</dbReference>
<dbReference type="PRINTS" id="PR00447">
    <property type="entry name" value="NATRESASSCMP"/>
</dbReference>
<organism evidence="7 8">
    <name type="scientific">Syphacia muris</name>
    <dbReference type="NCBI Taxonomy" id="451379"/>
    <lineage>
        <taxon>Eukaryota</taxon>
        <taxon>Metazoa</taxon>
        <taxon>Ecdysozoa</taxon>
        <taxon>Nematoda</taxon>
        <taxon>Chromadorea</taxon>
        <taxon>Rhabditida</taxon>
        <taxon>Spirurina</taxon>
        <taxon>Oxyuridomorpha</taxon>
        <taxon>Oxyuroidea</taxon>
        <taxon>Oxyuridae</taxon>
        <taxon>Syphacia</taxon>
    </lineage>
</organism>